<keyword evidence="4" id="KW-0539">Nucleus</keyword>
<evidence type="ECO:0000313" key="8">
    <source>
        <dbReference type="RefSeq" id="XP_026094461.1"/>
    </source>
</evidence>
<organism evidence="7 8">
    <name type="scientific">Carassius auratus</name>
    <name type="common">Goldfish</name>
    <dbReference type="NCBI Taxonomy" id="7957"/>
    <lineage>
        <taxon>Eukaryota</taxon>
        <taxon>Metazoa</taxon>
        <taxon>Chordata</taxon>
        <taxon>Craniata</taxon>
        <taxon>Vertebrata</taxon>
        <taxon>Euteleostomi</taxon>
        <taxon>Actinopterygii</taxon>
        <taxon>Neopterygii</taxon>
        <taxon>Teleostei</taxon>
        <taxon>Ostariophysi</taxon>
        <taxon>Cypriniformes</taxon>
        <taxon>Cyprinidae</taxon>
        <taxon>Cyprininae</taxon>
        <taxon>Carassius</taxon>
    </lineage>
</organism>
<accession>A0A6P6MEV9</accession>
<comment type="similarity">
    <text evidence="2">Belongs to the CDI family.</text>
</comment>
<comment type="subcellular location">
    <subcellularLocation>
        <location evidence="1">Nucleus</location>
    </subcellularLocation>
</comment>
<dbReference type="RefSeq" id="XP_026094461.1">
    <property type="nucleotide sequence ID" value="XM_026238676.1"/>
</dbReference>
<evidence type="ECO:0000259" key="6">
    <source>
        <dbReference type="Pfam" id="PF02234"/>
    </source>
</evidence>
<proteinExistence type="inferred from homology"/>
<protein>
    <submittedName>
        <fullName evidence="8">Cyclin-dependent kinase inhibitor 1C-like</fullName>
    </submittedName>
</protein>
<keyword evidence="3 8" id="KW-0649">Protein kinase inhibitor</keyword>
<keyword evidence="7" id="KW-1185">Reference proteome</keyword>
<dbReference type="GO" id="GO:0005634">
    <property type="term" value="C:nucleus"/>
    <property type="evidence" value="ECO:0007669"/>
    <property type="project" value="UniProtKB-SubCell"/>
</dbReference>
<dbReference type="PANTHER" id="PTHR10265">
    <property type="entry name" value="CYCLIN-DEPENDENT KINASE INHIBITOR 1"/>
    <property type="match status" value="1"/>
</dbReference>
<keyword evidence="5" id="KW-0131">Cell cycle</keyword>
<evidence type="ECO:0000256" key="5">
    <source>
        <dbReference type="ARBA" id="ARBA00023306"/>
    </source>
</evidence>
<dbReference type="Pfam" id="PF02234">
    <property type="entry name" value="CDI"/>
    <property type="match status" value="1"/>
</dbReference>
<dbReference type="AlphaFoldDB" id="A0A6P6MEV9"/>
<evidence type="ECO:0000256" key="2">
    <source>
        <dbReference type="ARBA" id="ARBA00006726"/>
    </source>
</evidence>
<dbReference type="OrthoDB" id="6373236at2759"/>
<evidence type="ECO:0000256" key="3">
    <source>
        <dbReference type="ARBA" id="ARBA00023013"/>
    </source>
</evidence>
<evidence type="ECO:0000256" key="4">
    <source>
        <dbReference type="ARBA" id="ARBA00023242"/>
    </source>
</evidence>
<name>A0A6P6MEV9_CARAU</name>
<dbReference type="GO" id="GO:0045930">
    <property type="term" value="P:negative regulation of mitotic cell cycle"/>
    <property type="evidence" value="ECO:0007669"/>
    <property type="project" value="TreeGrafter"/>
</dbReference>
<gene>
    <name evidence="8" type="primary">LOC113066701</name>
</gene>
<dbReference type="KEGG" id="caua:113066701"/>
<dbReference type="GeneID" id="113066701"/>
<dbReference type="InterPro" id="IPR003175">
    <property type="entry name" value="CDI_dom"/>
</dbReference>
<feature type="domain" description="Cyclin-dependent kinase inhibitor" evidence="6">
    <location>
        <begin position="41"/>
        <end position="88"/>
    </location>
</feature>
<sequence length="183" mass="21260">MSTVLLSTIAGERLTRRKTAPQRSSEILPLTLLKRTETCRNLFGPVDHDELKRELSSKLREISERDQLRWNFDFGEGQPLEGDLTWEESRAEDCPEFYRESTALSKRNLMDFPTTENITQVPPKSGGPSVIVMKQKNQPNECDRGKLSRKTAQTKRLADMRITDFYGKRKKMDRVHKESRNME</sequence>
<dbReference type="Gene3D" id="4.10.365.10">
    <property type="entry name" value="p27"/>
    <property type="match status" value="1"/>
</dbReference>
<dbReference type="Proteomes" id="UP000515129">
    <property type="component" value="Chromosome 50"/>
</dbReference>
<evidence type="ECO:0000256" key="1">
    <source>
        <dbReference type="ARBA" id="ARBA00004123"/>
    </source>
</evidence>
<dbReference type="GO" id="GO:0004861">
    <property type="term" value="F:cyclin-dependent protein serine/threonine kinase inhibitor activity"/>
    <property type="evidence" value="ECO:0007669"/>
    <property type="project" value="InterPro"/>
</dbReference>
<dbReference type="InterPro" id="IPR044898">
    <property type="entry name" value="CDI_dom_sf"/>
</dbReference>
<reference evidence="8" key="1">
    <citation type="submission" date="2025-08" db="UniProtKB">
        <authorList>
            <consortium name="RefSeq"/>
        </authorList>
    </citation>
    <scope>IDENTIFICATION</scope>
    <source>
        <strain evidence="8">Wakin</strain>
        <tissue evidence="8">Muscle</tissue>
    </source>
</reference>
<dbReference type="PANTHER" id="PTHR10265:SF44">
    <property type="entry name" value="CYCLIN-DEPENDENT KINASE INHIBITOR 1C"/>
    <property type="match status" value="1"/>
</dbReference>
<evidence type="ECO:0000313" key="7">
    <source>
        <dbReference type="Proteomes" id="UP000515129"/>
    </source>
</evidence>